<dbReference type="AlphaFoldDB" id="A0AAX4PFC8"/>
<dbReference type="InterPro" id="IPR027640">
    <property type="entry name" value="Kinesin-like_fam"/>
</dbReference>
<dbReference type="PROSITE" id="PS00411">
    <property type="entry name" value="KINESIN_MOTOR_1"/>
    <property type="match status" value="1"/>
</dbReference>
<evidence type="ECO:0000256" key="3">
    <source>
        <dbReference type="ARBA" id="ARBA00022701"/>
    </source>
</evidence>
<comment type="similarity">
    <text evidence="9 10">Belongs to the TRAFAC class myosin-kinesin ATPase superfamily. Kinesin family.</text>
</comment>
<sequence length="478" mass="52762">MAKGKGKKLPASSNSPECVKVVVRCRPLSKGEMSDGKKSTVNIDTKRGQIAIKNPKLDEKEPAKQFTFDIVYNWNTEQITLYQETASPIVDSCLEGYNGTIFCYGQTGTGKTFTMEGDLSDDKTKGIIPNAFDHVFRAIETSQDDKKFLVRASFLEIYNEEVRDLLSKNSANTKLELKENVDTGVYVKNLTSFVVKGVSEIRNVLAVGKKNRTVGTTLMNRDSSRSHSIFTIVIECSETVNQESGDSKIRVGKLNLVDLAGSERQSKTGATGERLKEATKINLSLSALGNVISALVDGRSGHIPYRDSKLTRLLQDSLGGNTKTVMVANIGPADYNYDETMSTLRYANRAKNIKNKPRINEDPKDAMLREFQSEIARLKAQLQNAAGSGAGEAAGSSARAAAAAEVTEDDKEQIRREVEEEMRGKGDNLLTPESKRKLEAESEERCREAARNLMQEQEKLRREAEYHGRGERARAEGG</sequence>
<evidence type="ECO:0000256" key="11">
    <source>
        <dbReference type="SAM" id="MobiDB-lite"/>
    </source>
</evidence>
<feature type="region of interest" description="Disordered" evidence="11">
    <location>
        <begin position="388"/>
        <end position="478"/>
    </location>
</feature>
<dbReference type="FunFam" id="3.40.850.10:FF:000029">
    <property type="entry name" value="Kinesin-like protein KIF17"/>
    <property type="match status" value="1"/>
</dbReference>
<dbReference type="PROSITE" id="PS50067">
    <property type="entry name" value="KINESIN_MOTOR_2"/>
    <property type="match status" value="1"/>
</dbReference>
<evidence type="ECO:0000256" key="4">
    <source>
        <dbReference type="ARBA" id="ARBA00022741"/>
    </source>
</evidence>
<evidence type="ECO:0000256" key="10">
    <source>
        <dbReference type="RuleBase" id="RU000394"/>
    </source>
</evidence>
<name>A0AAX4PFC8_9CHLO</name>
<feature type="compositionally biased region" description="Low complexity" evidence="11">
    <location>
        <begin position="388"/>
        <end position="404"/>
    </location>
</feature>
<accession>A0AAX4PFC8</accession>
<keyword evidence="7 9" id="KW-0505">Motor protein</keyword>
<comment type="subcellular location">
    <subcellularLocation>
        <location evidence="1">Cytoplasm</location>
        <location evidence="1">Cytoskeleton</location>
    </subcellularLocation>
</comment>
<keyword evidence="8" id="KW-0206">Cytoskeleton</keyword>
<feature type="binding site" evidence="9">
    <location>
        <begin position="105"/>
        <end position="112"/>
    </location>
    <ligand>
        <name>ATP</name>
        <dbReference type="ChEBI" id="CHEBI:30616"/>
    </ligand>
</feature>
<dbReference type="GO" id="GO:0005874">
    <property type="term" value="C:microtubule"/>
    <property type="evidence" value="ECO:0007669"/>
    <property type="project" value="UniProtKB-KW"/>
</dbReference>
<evidence type="ECO:0000313" key="14">
    <source>
        <dbReference type="Proteomes" id="UP001472866"/>
    </source>
</evidence>
<dbReference type="InterPro" id="IPR001752">
    <property type="entry name" value="Kinesin_motor_dom"/>
</dbReference>
<feature type="domain" description="Kinesin motor" evidence="12">
    <location>
        <begin position="18"/>
        <end position="353"/>
    </location>
</feature>
<dbReference type="GO" id="GO:0005524">
    <property type="term" value="F:ATP binding"/>
    <property type="evidence" value="ECO:0007669"/>
    <property type="project" value="UniProtKB-UniRule"/>
</dbReference>
<evidence type="ECO:0000256" key="6">
    <source>
        <dbReference type="ARBA" id="ARBA00023054"/>
    </source>
</evidence>
<dbReference type="PANTHER" id="PTHR47969">
    <property type="entry name" value="CHROMOSOME-ASSOCIATED KINESIN KIF4A-RELATED"/>
    <property type="match status" value="1"/>
</dbReference>
<dbReference type="Pfam" id="PF00225">
    <property type="entry name" value="Kinesin"/>
    <property type="match status" value="1"/>
</dbReference>
<gene>
    <name evidence="13" type="ORF">HKI87_09g60120</name>
</gene>
<dbReference type="SUPFAM" id="SSF52540">
    <property type="entry name" value="P-loop containing nucleoside triphosphate hydrolases"/>
    <property type="match status" value="1"/>
</dbReference>
<evidence type="ECO:0000256" key="1">
    <source>
        <dbReference type="ARBA" id="ARBA00004245"/>
    </source>
</evidence>
<keyword evidence="14" id="KW-1185">Reference proteome</keyword>
<dbReference type="GO" id="GO:0003777">
    <property type="term" value="F:microtubule motor activity"/>
    <property type="evidence" value="ECO:0007669"/>
    <property type="project" value="InterPro"/>
</dbReference>
<keyword evidence="4 9" id="KW-0547">Nucleotide-binding</keyword>
<evidence type="ECO:0000256" key="7">
    <source>
        <dbReference type="ARBA" id="ARBA00023175"/>
    </source>
</evidence>
<evidence type="ECO:0000256" key="2">
    <source>
        <dbReference type="ARBA" id="ARBA00022490"/>
    </source>
</evidence>
<proteinExistence type="inferred from homology"/>
<organism evidence="13 14">
    <name type="scientific">Chloropicon roscoffensis</name>
    <dbReference type="NCBI Taxonomy" id="1461544"/>
    <lineage>
        <taxon>Eukaryota</taxon>
        <taxon>Viridiplantae</taxon>
        <taxon>Chlorophyta</taxon>
        <taxon>Chloropicophyceae</taxon>
        <taxon>Chloropicales</taxon>
        <taxon>Chloropicaceae</taxon>
        <taxon>Chloropicon</taxon>
    </lineage>
</organism>
<keyword evidence="3 10" id="KW-0493">Microtubule</keyword>
<keyword evidence="5 9" id="KW-0067">ATP-binding</keyword>
<evidence type="ECO:0000256" key="9">
    <source>
        <dbReference type="PROSITE-ProRule" id="PRU00283"/>
    </source>
</evidence>
<dbReference type="EMBL" id="CP151509">
    <property type="protein sequence ID" value="WZN64456.1"/>
    <property type="molecule type" value="Genomic_DNA"/>
</dbReference>
<evidence type="ECO:0000256" key="5">
    <source>
        <dbReference type="ARBA" id="ARBA00022840"/>
    </source>
</evidence>
<dbReference type="InterPro" id="IPR019821">
    <property type="entry name" value="Kinesin_motor_CS"/>
</dbReference>
<dbReference type="Gene3D" id="3.40.850.10">
    <property type="entry name" value="Kinesin motor domain"/>
    <property type="match status" value="1"/>
</dbReference>
<dbReference type="PRINTS" id="PR00380">
    <property type="entry name" value="KINESINHEAVY"/>
</dbReference>
<evidence type="ECO:0000313" key="13">
    <source>
        <dbReference type="EMBL" id="WZN64456.1"/>
    </source>
</evidence>
<dbReference type="Proteomes" id="UP001472866">
    <property type="component" value="Chromosome 09"/>
</dbReference>
<evidence type="ECO:0000256" key="8">
    <source>
        <dbReference type="ARBA" id="ARBA00023212"/>
    </source>
</evidence>
<reference evidence="13 14" key="1">
    <citation type="submission" date="2024-03" db="EMBL/GenBank/DDBJ databases">
        <title>Complete genome sequence of the green alga Chloropicon roscoffensis RCC1871.</title>
        <authorList>
            <person name="Lemieux C."/>
            <person name="Pombert J.-F."/>
            <person name="Otis C."/>
            <person name="Turmel M."/>
        </authorList>
    </citation>
    <scope>NUCLEOTIDE SEQUENCE [LARGE SCALE GENOMIC DNA]</scope>
    <source>
        <strain evidence="13 14">RCC1871</strain>
    </source>
</reference>
<dbReference type="InterPro" id="IPR027417">
    <property type="entry name" value="P-loop_NTPase"/>
</dbReference>
<evidence type="ECO:0000259" key="12">
    <source>
        <dbReference type="PROSITE" id="PS50067"/>
    </source>
</evidence>
<dbReference type="GO" id="GO:0007018">
    <property type="term" value="P:microtubule-based movement"/>
    <property type="evidence" value="ECO:0007669"/>
    <property type="project" value="InterPro"/>
</dbReference>
<feature type="compositionally biased region" description="Basic and acidic residues" evidence="11">
    <location>
        <begin position="412"/>
        <end position="426"/>
    </location>
</feature>
<dbReference type="GO" id="GO:0008017">
    <property type="term" value="F:microtubule binding"/>
    <property type="evidence" value="ECO:0007669"/>
    <property type="project" value="InterPro"/>
</dbReference>
<feature type="compositionally biased region" description="Basic and acidic residues" evidence="11">
    <location>
        <begin position="433"/>
        <end position="478"/>
    </location>
</feature>
<protein>
    <recommendedName>
        <fullName evidence="10">Kinesin-like protein</fullName>
    </recommendedName>
</protein>
<dbReference type="InterPro" id="IPR036961">
    <property type="entry name" value="Kinesin_motor_dom_sf"/>
</dbReference>
<keyword evidence="6" id="KW-0175">Coiled coil</keyword>
<dbReference type="PANTHER" id="PTHR47969:SF21">
    <property type="entry name" value="KINESIN-LIKE PROTEIN"/>
    <property type="match status" value="1"/>
</dbReference>
<keyword evidence="2" id="KW-0963">Cytoplasm</keyword>
<dbReference type="SMART" id="SM00129">
    <property type="entry name" value="KISc"/>
    <property type="match status" value="1"/>
</dbReference>